<evidence type="ECO:0000313" key="4">
    <source>
        <dbReference type="EMBL" id="GAU94369.1"/>
    </source>
</evidence>
<dbReference type="InterPro" id="IPR013783">
    <property type="entry name" value="Ig-like_fold"/>
</dbReference>
<dbReference type="Pfam" id="PF00435">
    <property type="entry name" value="Spectrin"/>
    <property type="match status" value="1"/>
</dbReference>
<proteinExistence type="predicted"/>
<comment type="caution">
    <text evidence="4">The sequence shown here is derived from an EMBL/GenBank/DDBJ whole genome shotgun (WGS) entry which is preliminary data.</text>
</comment>
<name>A0A1D1UXL3_RAMVA</name>
<keyword evidence="5" id="KW-1185">Reference proteome</keyword>
<dbReference type="InterPro" id="IPR013098">
    <property type="entry name" value="Ig_I-set"/>
</dbReference>
<dbReference type="Proteomes" id="UP000186922">
    <property type="component" value="Unassembled WGS sequence"/>
</dbReference>
<dbReference type="InterPro" id="IPR007110">
    <property type="entry name" value="Ig-like_dom"/>
</dbReference>
<keyword evidence="1" id="KW-0175">Coiled coil</keyword>
<dbReference type="Gene3D" id="1.20.58.60">
    <property type="match status" value="2"/>
</dbReference>
<evidence type="ECO:0000259" key="3">
    <source>
        <dbReference type="PROSITE" id="PS50835"/>
    </source>
</evidence>
<dbReference type="AlphaFoldDB" id="A0A1D1UXL3"/>
<sequence>MQPSLLHVGNSLEEILELQMDLNECLVKLQSKEMEIEQALAQSDELVVRQGIEPQLHMAMADSLGKAWMIFYDMLSARVNLLEYSFFFRQQYSKCTEFFDKILNDAKKGGSSEDENRDSPSLIKEVLERFKETLMGSHSLIDLLERFTSEHLSKVTTLSAFPAKEQAVNSITSLIENLSDKRRHVVQQLAQRQSSIHHDAIVTRARLEFHQLMKLHEDMEQRSKSMATFPVTREYGREMLKEYEKILNTVQVMEDSLTRLKARVSNQSTSSALQLLEEISTFETFLVSSQITWEKQSYVLDLCMDGYSLVETAHTDLEDLVRRMQRPIYRRGSSPKLDELLREIISLPKSATKQSMFLAENSAHLDIGPLLNAVSHLQDECQETSQQVVKRQEDLLMLGPEDQDVEMSGPTEEIHISCRELLRWINDTLHNLQKYEIKQNDPMTIESFLNKHHLLMEELGIRQAQLDHTVQQIGQLQHHGYEVTNELMQELQVLMDRWNLLSETLSFRTGTALHLLQLLTLPLEAKQQSFQESHQEHDHNMHSLPFNIPVPPQPTKTEDQLNTTDRLENLTADLLDNLETVSRALPSIQGTLHSLQDVHHLEHRTAATQLVESLDELLSSLHGIEHAQNNLKEQLKCNVTEPPSKQEQRAPPSNRGESPTDGAVTSAQTSLIEKLKHLSQQTSQIVKHTEDIKETASFLARENLSQIQYSESIVMISGVLQKFTSQVQAAINDHSQAVLDTLLPSLLDMFQPGYTSSYTRIAVQAVSPVEAEMSPIPPQFLHETLPDTITGKAGQTIMVDCQVSSEPVPQTTWSFHNPSYATSDIETRVRLMHYEGRTVLIVRPQARDNGTILTCTASNEAGEVSWSTKLKVEEEHTNEERTEEDMYEREEGDILSSAPWIGRFTIISREDGNDERDDLTYQCELYDYKLYCTFHSRETSCSFRLQN</sequence>
<dbReference type="OrthoDB" id="8923679at2759"/>
<evidence type="ECO:0000313" key="5">
    <source>
        <dbReference type="Proteomes" id="UP000186922"/>
    </source>
</evidence>
<dbReference type="SMART" id="SM00150">
    <property type="entry name" value="SPEC"/>
    <property type="match status" value="1"/>
</dbReference>
<dbReference type="SUPFAM" id="SSF48726">
    <property type="entry name" value="Immunoglobulin"/>
    <property type="match status" value="1"/>
</dbReference>
<protein>
    <recommendedName>
        <fullName evidence="3">Ig-like domain-containing protein</fullName>
    </recommendedName>
</protein>
<evidence type="ECO:0000256" key="2">
    <source>
        <dbReference type="SAM" id="MobiDB-lite"/>
    </source>
</evidence>
<dbReference type="InterPro" id="IPR002017">
    <property type="entry name" value="Spectrin_repeat"/>
</dbReference>
<dbReference type="InterPro" id="IPR003599">
    <property type="entry name" value="Ig_sub"/>
</dbReference>
<organism evidence="4 5">
    <name type="scientific">Ramazzottius varieornatus</name>
    <name type="common">Water bear</name>
    <name type="synonym">Tardigrade</name>
    <dbReference type="NCBI Taxonomy" id="947166"/>
    <lineage>
        <taxon>Eukaryota</taxon>
        <taxon>Metazoa</taxon>
        <taxon>Ecdysozoa</taxon>
        <taxon>Tardigrada</taxon>
        <taxon>Eutardigrada</taxon>
        <taxon>Parachela</taxon>
        <taxon>Hypsibioidea</taxon>
        <taxon>Ramazzottiidae</taxon>
        <taxon>Ramazzottius</taxon>
    </lineage>
</organism>
<evidence type="ECO:0000256" key="1">
    <source>
        <dbReference type="SAM" id="Coils"/>
    </source>
</evidence>
<dbReference type="SMART" id="SM00409">
    <property type="entry name" value="IG"/>
    <property type="match status" value="1"/>
</dbReference>
<dbReference type="SUPFAM" id="SSF46966">
    <property type="entry name" value="Spectrin repeat"/>
    <property type="match status" value="1"/>
</dbReference>
<feature type="coiled-coil region" evidence="1">
    <location>
        <begin position="22"/>
        <end position="49"/>
    </location>
</feature>
<dbReference type="Gene3D" id="2.60.40.10">
    <property type="entry name" value="Immunoglobulins"/>
    <property type="match status" value="1"/>
</dbReference>
<feature type="region of interest" description="Disordered" evidence="2">
    <location>
        <begin position="640"/>
        <end position="666"/>
    </location>
</feature>
<reference evidence="4 5" key="1">
    <citation type="journal article" date="2016" name="Nat. Commun.">
        <title>Extremotolerant tardigrade genome and improved radiotolerance of human cultured cells by tardigrade-unique protein.</title>
        <authorList>
            <person name="Hashimoto T."/>
            <person name="Horikawa D.D."/>
            <person name="Saito Y."/>
            <person name="Kuwahara H."/>
            <person name="Kozuka-Hata H."/>
            <person name="Shin-I T."/>
            <person name="Minakuchi Y."/>
            <person name="Ohishi K."/>
            <person name="Motoyama A."/>
            <person name="Aizu T."/>
            <person name="Enomoto A."/>
            <person name="Kondo K."/>
            <person name="Tanaka S."/>
            <person name="Hara Y."/>
            <person name="Koshikawa S."/>
            <person name="Sagara H."/>
            <person name="Miura T."/>
            <person name="Yokobori S."/>
            <person name="Miyagawa K."/>
            <person name="Suzuki Y."/>
            <person name="Kubo T."/>
            <person name="Oyama M."/>
            <person name="Kohara Y."/>
            <person name="Fujiyama A."/>
            <person name="Arakawa K."/>
            <person name="Katayama T."/>
            <person name="Toyoda A."/>
            <person name="Kunieda T."/>
        </authorList>
    </citation>
    <scope>NUCLEOTIDE SEQUENCE [LARGE SCALE GENOMIC DNA]</scope>
    <source>
        <strain evidence="4 5">YOKOZUNA-1</strain>
    </source>
</reference>
<dbReference type="EMBL" id="BDGG01000002">
    <property type="protein sequence ID" value="GAU94369.1"/>
    <property type="molecule type" value="Genomic_DNA"/>
</dbReference>
<accession>A0A1D1UXL3</accession>
<dbReference type="InterPro" id="IPR018159">
    <property type="entry name" value="Spectrin/alpha-actinin"/>
</dbReference>
<dbReference type="PROSITE" id="PS50835">
    <property type="entry name" value="IG_LIKE"/>
    <property type="match status" value="1"/>
</dbReference>
<gene>
    <name evidence="4" type="primary">RvY_06153</name>
    <name evidence="4" type="synonym">RvY_06153.1</name>
    <name evidence="4" type="ORF">RvY_06153-1</name>
</gene>
<dbReference type="STRING" id="947166.A0A1D1UXL3"/>
<feature type="domain" description="Ig-like" evidence="3">
    <location>
        <begin position="778"/>
        <end position="865"/>
    </location>
</feature>
<dbReference type="Pfam" id="PF07679">
    <property type="entry name" value="I-set"/>
    <property type="match status" value="1"/>
</dbReference>
<dbReference type="InterPro" id="IPR036179">
    <property type="entry name" value="Ig-like_dom_sf"/>
</dbReference>